<protein>
    <submittedName>
        <fullName evidence="2">HEXXH motif domain-containing protein</fullName>
    </submittedName>
</protein>
<accession>A0A7M2SUC9</accession>
<feature type="region of interest" description="Disordered" evidence="1">
    <location>
        <begin position="466"/>
        <end position="489"/>
    </location>
</feature>
<sequence length="620" mass="67244">MPGSSPVLPRHRVPAESLVALAEGDGDHDVVDLLVSAERSRRLLLLRMLDEMTSGGMPGPSDGSLSLSEAWELLARAQRAKPAAVDAVLLYPQTGMWLSSALRRLRGTEDEATPLWVVLGHLSALAAAAGVRAGLDFTITVPVRYGYALLPTLGAAEVTADDPWTTVWVRSAAGETWITTPNGRVRVAPHPDRGRPGWHPLRWLRAGHGDSELALALDDLDPYRTYPRPTVPERLPDDRAERWQELLERTWTLLLRDEPQTATAMRRGLMSFSPVGAGERFRPRSASTGDAFGGVLVSEPDDAVQLAATMVHEFQHSKLSGLLHLTPLYRMDAPQSDERLYAPWRDDPRPLGGLLQGIYAFTGVTRFWRTHRHSAVGGASELGHFEFALWRSQLWSVLDSVRDHRRLTPLGHRFLGILRGRCAAWLDDPVPDVPGLLAHMCADNHRARWRAYHLRPAREWAESAARRWTEAADGPPESSDTGTRLAPDRSANRLDSLATLVRHRLEGTAACGGLLGADPAGAVAHVKGALEGDALLAAGEPGAARRSYVARLAAAPDDAAAWAGLGGALTAEGVEPDAARLLTRHPERARAVQRVLVADTGRPGDPVRLAAWLGGGLPTV</sequence>
<reference evidence="2 3" key="1">
    <citation type="submission" date="2020-10" db="EMBL/GenBank/DDBJ databases">
        <title>Streptomyces ferrugineus complate genome analysis.</title>
        <authorList>
            <person name="Anwar N."/>
        </authorList>
    </citation>
    <scope>NUCLEOTIDE SEQUENCE [LARGE SCALE GENOMIC DNA]</scope>
    <source>
        <strain evidence="2 3">CCTCC AA2014009</strain>
    </source>
</reference>
<evidence type="ECO:0000313" key="3">
    <source>
        <dbReference type="Proteomes" id="UP000594205"/>
    </source>
</evidence>
<dbReference type="EMBL" id="CP063373">
    <property type="protein sequence ID" value="QOV39957.1"/>
    <property type="molecule type" value="Genomic_DNA"/>
</dbReference>
<organism evidence="2 3">
    <name type="scientific">Streptomyces ferrugineus</name>
    <dbReference type="NCBI Taxonomy" id="1413221"/>
    <lineage>
        <taxon>Bacteria</taxon>
        <taxon>Bacillati</taxon>
        <taxon>Actinomycetota</taxon>
        <taxon>Actinomycetes</taxon>
        <taxon>Kitasatosporales</taxon>
        <taxon>Streptomycetaceae</taxon>
        <taxon>Streptomyces</taxon>
    </lineage>
</organism>
<dbReference type="AlphaFoldDB" id="A0A7M2SUC9"/>
<gene>
    <name evidence="2" type="ORF">IM697_17075</name>
</gene>
<evidence type="ECO:0000256" key="1">
    <source>
        <dbReference type="SAM" id="MobiDB-lite"/>
    </source>
</evidence>
<dbReference type="KEGG" id="sfeu:IM697_17075"/>
<keyword evidence="3" id="KW-1185">Reference proteome</keyword>
<evidence type="ECO:0000313" key="2">
    <source>
        <dbReference type="EMBL" id="QOV39957.1"/>
    </source>
</evidence>
<proteinExistence type="predicted"/>
<dbReference type="NCBIfam" id="TIGR04267">
    <property type="entry name" value="mod_HExxH"/>
    <property type="match status" value="1"/>
</dbReference>
<dbReference type="RefSeq" id="WP_194048547.1">
    <property type="nucleotide sequence ID" value="NZ_CP063373.1"/>
</dbReference>
<name>A0A7M2SUC9_9ACTN</name>
<dbReference type="Proteomes" id="UP000594205">
    <property type="component" value="Chromosome"/>
</dbReference>
<dbReference type="InterPro" id="IPR026337">
    <property type="entry name" value="AKG_HExxH"/>
</dbReference>